<feature type="transmembrane region" description="Helical" evidence="1">
    <location>
        <begin position="313"/>
        <end position="335"/>
    </location>
</feature>
<dbReference type="PANTHER" id="PTHR36442:SF1">
    <property type="entry name" value="CYCLIC-DI-AMP PHOSPHODIESTERASE PGPH"/>
    <property type="match status" value="1"/>
</dbReference>
<dbReference type="Gene3D" id="1.10.3210.10">
    <property type="entry name" value="Hypothetical protein af1432"/>
    <property type="match status" value="1"/>
</dbReference>
<feature type="transmembrane region" description="Helical" evidence="1">
    <location>
        <begin position="27"/>
        <end position="47"/>
    </location>
</feature>
<feature type="transmembrane region" description="Helical" evidence="1">
    <location>
        <begin position="416"/>
        <end position="435"/>
    </location>
</feature>
<sequence>MSELEPSQTYHTELKFSKEQGFFDKSFGLRVLITTLFMGGLFLFLHIRDVKVDFLELNEIAPSYIVAQVDFDFADEEATIISKQESVRDIGKIYQISEKEIHKRRAEFEDFLTHDQTWRDQMGSVPFEEISKSLDNLEYVLKQVRFTDPRTLKSMKAAGFSTDLYLVYTPQDLKEKIKIPKQIWRAISLLKEVQGGGNPLAMSIALNSLSDKEWVFEDDIPDQRRLRKKIMDAVPQKITHVSAGNRIIDQGDKVTLRHIAMLLAMKDSLRKKHNLLHPFTITGSALMTLLLTVVSVVYLKLNHRSILTSNRKLFLLVSIVLLTLFLSKLTEHFLLSSMTRWIEVIRYPIFVPFAAIMISSLLNPGIATYVSGFLVVILTMTLAVDRQGLMLMNIVAAIVAILCTQSIKQRKEIFSVCFKAFISCVVVAFAVNFYQTGGFSFSMAADVISAAFFMTLTAIMVVGLLPLFESLFKIMTDVALMEYMDPNNDLLRRLSIEAPGTYQHSVVVGNLAETAALSIGANGLFCRAATLYHDIGKMVTPQYFTENQLPGMNIHQLLTPLESAQVIIAHVSEGVAMGRKAGLPEQFIDIIKEHHGTTLVYYFYKKQLEKMAGDAKQVDERQFRYFGPKPRSKESVIIMLSDSIEAASRSLDTVDEKNLDLLATRLIKDKADDGQFDESLITFEELAQVKKTLVKTLCAFTHTRIKYPVREDKPIPDINA</sequence>
<dbReference type="InterPro" id="IPR006675">
    <property type="entry name" value="HDIG_dom"/>
</dbReference>
<evidence type="ECO:0000313" key="3">
    <source>
        <dbReference type="EMBL" id="CRX38533.1"/>
    </source>
</evidence>
<feature type="domain" description="HD/PDEase" evidence="2">
    <location>
        <begin position="497"/>
        <end position="656"/>
    </location>
</feature>
<dbReference type="SUPFAM" id="SSF109604">
    <property type="entry name" value="HD-domain/PDEase-like"/>
    <property type="match status" value="1"/>
</dbReference>
<gene>
    <name evidence="3" type="ORF">ELAC_1191</name>
</gene>
<dbReference type="Pfam" id="PF07698">
    <property type="entry name" value="7TM-7TMR_HD"/>
    <property type="match status" value="1"/>
</dbReference>
<accession>A0A0H5DQY0</accession>
<dbReference type="GO" id="GO:0016787">
    <property type="term" value="F:hydrolase activity"/>
    <property type="evidence" value="ECO:0007669"/>
    <property type="project" value="UniProtKB-KW"/>
</dbReference>
<dbReference type="Pfam" id="PF01966">
    <property type="entry name" value="HD"/>
    <property type="match status" value="1"/>
</dbReference>
<dbReference type="OrthoDB" id="9806952at2"/>
<dbReference type="InterPro" id="IPR011624">
    <property type="entry name" value="Metal-dep_PHydrolase_7TM_extra"/>
</dbReference>
<keyword evidence="1" id="KW-1133">Transmembrane helix</keyword>
<evidence type="ECO:0000256" key="1">
    <source>
        <dbReference type="SAM" id="Phobius"/>
    </source>
</evidence>
<dbReference type="InterPro" id="IPR006674">
    <property type="entry name" value="HD_domain"/>
</dbReference>
<proteinExistence type="predicted"/>
<dbReference type="RefSeq" id="WP_098038389.1">
    <property type="nucleotide sequence ID" value="NZ_CWGJ01000012.1"/>
</dbReference>
<dbReference type="InterPro" id="IPR011621">
    <property type="entry name" value="Metal-dep_PHydrolase_7TM_intra"/>
</dbReference>
<feature type="transmembrane region" description="Helical" evidence="1">
    <location>
        <begin position="275"/>
        <end position="301"/>
    </location>
</feature>
<dbReference type="InterPro" id="IPR052722">
    <property type="entry name" value="PgpH_phosphodiesterase"/>
</dbReference>
<reference evidence="4" key="1">
    <citation type="submission" date="2015-06" db="EMBL/GenBank/DDBJ databases">
        <authorList>
            <person name="Bertelli C."/>
        </authorList>
    </citation>
    <scope>NUCLEOTIDE SEQUENCE [LARGE SCALE GENOMIC DNA]</scope>
    <source>
        <strain evidence="4">CRIB-30</strain>
    </source>
</reference>
<keyword evidence="3" id="KW-0378">Hydrolase</keyword>
<dbReference type="EMBL" id="CWGJ01000012">
    <property type="protein sequence ID" value="CRX38533.1"/>
    <property type="molecule type" value="Genomic_DNA"/>
</dbReference>
<dbReference type="Pfam" id="PF07697">
    <property type="entry name" value="7TMR-HDED"/>
    <property type="match status" value="1"/>
</dbReference>
<protein>
    <submittedName>
        <fullName evidence="3">Putative membrane bound phosphohydrolase</fullName>
    </submittedName>
</protein>
<evidence type="ECO:0000313" key="4">
    <source>
        <dbReference type="Proteomes" id="UP000220251"/>
    </source>
</evidence>
<feature type="transmembrane region" description="Helical" evidence="1">
    <location>
        <begin position="447"/>
        <end position="468"/>
    </location>
</feature>
<dbReference type="SMART" id="SM00471">
    <property type="entry name" value="HDc"/>
    <property type="match status" value="1"/>
</dbReference>
<dbReference type="InterPro" id="IPR003607">
    <property type="entry name" value="HD/PDEase_dom"/>
</dbReference>
<feature type="transmembrane region" description="Helical" evidence="1">
    <location>
        <begin position="386"/>
        <end position="404"/>
    </location>
</feature>
<name>A0A0H5DQY0_9BACT</name>
<keyword evidence="1" id="KW-0472">Membrane</keyword>
<keyword evidence="4" id="KW-1185">Reference proteome</keyword>
<dbReference type="NCBIfam" id="TIGR00277">
    <property type="entry name" value="HDIG"/>
    <property type="match status" value="1"/>
</dbReference>
<organism evidence="3 4">
    <name type="scientific">Estrella lausannensis</name>
    <dbReference type="NCBI Taxonomy" id="483423"/>
    <lineage>
        <taxon>Bacteria</taxon>
        <taxon>Pseudomonadati</taxon>
        <taxon>Chlamydiota</taxon>
        <taxon>Chlamydiia</taxon>
        <taxon>Parachlamydiales</taxon>
        <taxon>Candidatus Criblamydiaceae</taxon>
        <taxon>Estrella</taxon>
    </lineage>
</organism>
<dbReference type="CDD" id="cd00077">
    <property type="entry name" value="HDc"/>
    <property type="match status" value="1"/>
</dbReference>
<dbReference type="PANTHER" id="PTHR36442">
    <property type="entry name" value="CYCLIC-DI-AMP PHOSPHODIESTERASE PGPH"/>
    <property type="match status" value="1"/>
</dbReference>
<feature type="transmembrane region" description="Helical" evidence="1">
    <location>
        <begin position="347"/>
        <end position="380"/>
    </location>
</feature>
<dbReference type="AlphaFoldDB" id="A0A0H5DQY0"/>
<dbReference type="Proteomes" id="UP000220251">
    <property type="component" value="Unassembled WGS sequence"/>
</dbReference>
<keyword evidence="1" id="KW-0812">Transmembrane</keyword>
<evidence type="ECO:0000259" key="2">
    <source>
        <dbReference type="SMART" id="SM00471"/>
    </source>
</evidence>